<dbReference type="GeneID" id="63772154"/>
<dbReference type="InterPro" id="IPR014752">
    <property type="entry name" value="Arrestin-like_C"/>
</dbReference>
<evidence type="ECO:0000256" key="1">
    <source>
        <dbReference type="SAM" id="MobiDB-lite"/>
    </source>
</evidence>
<sequence>MSVFTDGSNHSSLGGFNRRLSTGPKPSLSIHVDNHYQAKVYTTSSSVSGRIKINTSRDVRFDHVEILFLGVSKTVVETSFSPHAINHTFLRLSMPLSQLEDSFPVPRVFEAGRTYTAPFHFVVPQHLTMSACRHGLESGPVHQDHLCLPPTMGRWEGKDDLSPEMSHVEYNIKARVYRDEEVSGKRIKVMEAAQEINVLPAFSERAPLNVTKNDKLYSMSKSKMLRKSLLTSKLGVMTLSATQPRAVMMKTDGRSASSTDAMLDLKFEPASSNSVPPKVTGISAKITTVTYFSSAGIKVAPNLGDWNRSFDSNGPGSYSNTMSISSAEATNNKVTWQQKLSPQARRDSGYATDENSDNSRSSSDGGDRRRGSKASNKYKSAPFYYAANLQVPIKLPTSKKMFIPSFHSCITSRAYALQVTVSLSAGGMSSSLSVSVPLQVGVDTTEADVDSTGLPTFEAAVGLVDVDEPLGPRSMFPPRMEFERHQLPGYSDGLVAVRS</sequence>
<proteinExistence type="predicted"/>
<evidence type="ECO:0000259" key="2">
    <source>
        <dbReference type="Pfam" id="PF04426"/>
    </source>
</evidence>
<evidence type="ECO:0000313" key="3">
    <source>
        <dbReference type="EMBL" id="ORY65268.1"/>
    </source>
</evidence>
<evidence type="ECO:0000313" key="4">
    <source>
        <dbReference type="Proteomes" id="UP000193689"/>
    </source>
</evidence>
<dbReference type="InterPro" id="IPR022794">
    <property type="entry name" value="Bul1_C"/>
</dbReference>
<organism evidence="3 4">
    <name type="scientific">Pseudomassariella vexata</name>
    <dbReference type="NCBI Taxonomy" id="1141098"/>
    <lineage>
        <taxon>Eukaryota</taxon>
        <taxon>Fungi</taxon>
        <taxon>Dikarya</taxon>
        <taxon>Ascomycota</taxon>
        <taxon>Pezizomycotina</taxon>
        <taxon>Sordariomycetes</taxon>
        <taxon>Xylariomycetidae</taxon>
        <taxon>Amphisphaeriales</taxon>
        <taxon>Pseudomassariaceae</taxon>
        <taxon>Pseudomassariella</taxon>
    </lineage>
</organism>
<dbReference type="Gene3D" id="2.60.40.640">
    <property type="match status" value="1"/>
</dbReference>
<accession>A0A1Y2E158</accession>
<protein>
    <submittedName>
        <fullName evidence="3">Arrestin</fullName>
    </submittedName>
</protein>
<gene>
    <name evidence="3" type="ORF">BCR38DRAFT_342382</name>
</gene>
<dbReference type="InterPro" id="IPR039634">
    <property type="entry name" value="Bul1-like"/>
</dbReference>
<dbReference type="AlphaFoldDB" id="A0A1Y2E158"/>
<feature type="domain" description="Bul1 C-terminal" evidence="2">
    <location>
        <begin position="352"/>
        <end position="440"/>
    </location>
</feature>
<dbReference type="PANTHER" id="PTHR31904:SF1">
    <property type="entry name" value="BYPASS OF STOP CODON PROTEIN 5-RELATED"/>
    <property type="match status" value="1"/>
</dbReference>
<dbReference type="RefSeq" id="XP_040716420.1">
    <property type="nucleotide sequence ID" value="XM_040855942.1"/>
</dbReference>
<name>A0A1Y2E158_9PEZI</name>
<dbReference type="OrthoDB" id="2283785at2759"/>
<dbReference type="STRING" id="1141098.A0A1Y2E158"/>
<reference evidence="3 4" key="1">
    <citation type="submission" date="2016-07" db="EMBL/GenBank/DDBJ databases">
        <title>Pervasive Adenine N6-methylation of Active Genes in Fungi.</title>
        <authorList>
            <consortium name="DOE Joint Genome Institute"/>
            <person name="Mondo S.J."/>
            <person name="Dannebaum R.O."/>
            <person name="Kuo R.C."/>
            <person name="Labutti K."/>
            <person name="Haridas S."/>
            <person name="Kuo A."/>
            <person name="Salamov A."/>
            <person name="Ahrendt S.R."/>
            <person name="Lipzen A."/>
            <person name="Sullivan W."/>
            <person name="Andreopoulos W.B."/>
            <person name="Clum A."/>
            <person name="Lindquist E."/>
            <person name="Daum C."/>
            <person name="Ramamoorthy G.K."/>
            <person name="Gryganskyi A."/>
            <person name="Culley D."/>
            <person name="Magnuson J.K."/>
            <person name="James T.Y."/>
            <person name="O'Malley M.A."/>
            <person name="Stajich J.E."/>
            <person name="Spatafora J.W."/>
            <person name="Visel A."/>
            <person name="Grigoriev I.V."/>
        </authorList>
    </citation>
    <scope>NUCLEOTIDE SEQUENCE [LARGE SCALE GENOMIC DNA]</scope>
    <source>
        <strain evidence="3 4">CBS 129021</strain>
    </source>
</reference>
<keyword evidence="4" id="KW-1185">Reference proteome</keyword>
<dbReference type="PANTHER" id="PTHR31904">
    <property type="entry name" value="BYPASS OF STOP CODON PROTEIN 5-RELATED"/>
    <property type="match status" value="1"/>
</dbReference>
<comment type="caution">
    <text evidence="3">The sequence shown here is derived from an EMBL/GenBank/DDBJ whole genome shotgun (WGS) entry which is preliminary data.</text>
</comment>
<dbReference type="InParanoid" id="A0A1Y2E158"/>
<dbReference type="Proteomes" id="UP000193689">
    <property type="component" value="Unassembled WGS sequence"/>
</dbReference>
<dbReference type="EMBL" id="MCFJ01000006">
    <property type="protein sequence ID" value="ORY65268.1"/>
    <property type="molecule type" value="Genomic_DNA"/>
</dbReference>
<dbReference type="Pfam" id="PF04426">
    <property type="entry name" value="Bul1_C"/>
    <property type="match status" value="1"/>
</dbReference>
<feature type="region of interest" description="Disordered" evidence="1">
    <location>
        <begin position="333"/>
        <end position="375"/>
    </location>
</feature>